<feature type="compositionally biased region" description="Low complexity" evidence="1">
    <location>
        <begin position="312"/>
        <end position="322"/>
    </location>
</feature>
<dbReference type="Ensembl" id="ENSGMOT00000034672.1">
    <property type="protein sequence ID" value="ENSGMOP00000039479.1"/>
    <property type="gene ID" value="ENSGMOG00000022352.1"/>
</dbReference>
<dbReference type="Proteomes" id="UP000694546">
    <property type="component" value="Chromosome 1"/>
</dbReference>
<dbReference type="Gene3D" id="3.40.630.30">
    <property type="match status" value="1"/>
</dbReference>
<name>A0A8C5B5V8_GADMO</name>
<feature type="compositionally biased region" description="Pro residues" evidence="1">
    <location>
        <begin position="323"/>
        <end position="335"/>
    </location>
</feature>
<feature type="region of interest" description="Disordered" evidence="1">
    <location>
        <begin position="305"/>
        <end position="357"/>
    </location>
</feature>
<feature type="compositionally biased region" description="Polar residues" evidence="1">
    <location>
        <begin position="28"/>
        <end position="40"/>
    </location>
</feature>
<proteinExistence type="predicted"/>
<feature type="domain" description="N-acetyltransferase" evidence="2">
    <location>
        <begin position="93"/>
        <end position="237"/>
    </location>
</feature>
<dbReference type="InterPro" id="IPR039840">
    <property type="entry name" value="NAA80"/>
</dbReference>
<dbReference type="PRINTS" id="PR01217">
    <property type="entry name" value="PRICHEXTENSN"/>
</dbReference>
<organism evidence="3 4">
    <name type="scientific">Gadus morhua</name>
    <name type="common">Atlantic cod</name>
    <dbReference type="NCBI Taxonomy" id="8049"/>
    <lineage>
        <taxon>Eukaryota</taxon>
        <taxon>Metazoa</taxon>
        <taxon>Chordata</taxon>
        <taxon>Craniata</taxon>
        <taxon>Vertebrata</taxon>
        <taxon>Euteleostomi</taxon>
        <taxon>Actinopterygii</taxon>
        <taxon>Neopterygii</taxon>
        <taxon>Teleostei</taxon>
        <taxon>Neoteleostei</taxon>
        <taxon>Acanthomorphata</taxon>
        <taxon>Zeiogadaria</taxon>
        <taxon>Gadariae</taxon>
        <taxon>Gadiformes</taxon>
        <taxon>Gadoidei</taxon>
        <taxon>Gadidae</taxon>
        <taxon>Gadus</taxon>
    </lineage>
</organism>
<reference evidence="3" key="3">
    <citation type="submission" date="2025-09" db="UniProtKB">
        <authorList>
            <consortium name="Ensembl"/>
        </authorList>
    </citation>
    <scope>IDENTIFICATION</scope>
</reference>
<evidence type="ECO:0000313" key="3">
    <source>
        <dbReference type="Ensembl" id="ENSGMOP00000039479.1"/>
    </source>
</evidence>
<evidence type="ECO:0000313" key="4">
    <source>
        <dbReference type="Proteomes" id="UP000694546"/>
    </source>
</evidence>
<dbReference type="GeneTree" id="ENSGT01050000247396"/>
<keyword evidence="4" id="KW-1185">Reference proteome</keyword>
<dbReference type="GO" id="GO:0008080">
    <property type="term" value="F:N-acetyltransferase activity"/>
    <property type="evidence" value="ECO:0007669"/>
    <property type="project" value="InterPro"/>
</dbReference>
<feature type="region of interest" description="Disordered" evidence="1">
    <location>
        <begin position="24"/>
        <end position="90"/>
    </location>
</feature>
<accession>A0A8C5B5V8</accession>
<dbReference type="InterPro" id="IPR000182">
    <property type="entry name" value="GNAT_dom"/>
</dbReference>
<feature type="compositionally biased region" description="Pro residues" evidence="1">
    <location>
        <begin position="253"/>
        <end position="273"/>
    </location>
</feature>
<dbReference type="GO" id="GO:0005737">
    <property type="term" value="C:cytoplasm"/>
    <property type="evidence" value="ECO:0007669"/>
    <property type="project" value="TreeGrafter"/>
</dbReference>
<protein>
    <recommendedName>
        <fullName evidence="2">N-acetyltransferase domain-containing protein</fullName>
    </recommendedName>
</protein>
<dbReference type="CDD" id="cd04301">
    <property type="entry name" value="NAT_SF"/>
    <property type="match status" value="1"/>
</dbReference>
<feature type="region of interest" description="Disordered" evidence="1">
    <location>
        <begin position="244"/>
        <end position="292"/>
    </location>
</feature>
<dbReference type="AlphaFoldDB" id="A0A8C5B5V8"/>
<dbReference type="Pfam" id="PF00583">
    <property type="entry name" value="Acetyltransf_1"/>
    <property type="match status" value="1"/>
</dbReference>
<dbReference type="PROSITE" id="PS51186">
    <property type="entry name" value="GNAT"/>
    <property type="match status" value="1"/>
</dbReference>
<reference evidence="3" key="2">
    <citation type="submission" date="2025-08" db="UniProtKB">
        <authorList>
            <consortium name="Ensembl"/>
        </authorList>
    </citation>
    <scope>IDENTIFICATION</scope>
</reference>
<dbReference type="SUPFAM" id="SSF55729">
    <property type="entry name" value="Acyl-CoA N-acyltransferases (Nat)"/>
    <property type="match status" value="1"/>
</dbReference>
<dbReference type="OMA" id="IYWMHKD"/>
<dbReference type="PANTHER" id="PTHR13538">
    <property type="entry name" value="N-ACETYLTRANSFERASE 6"/>
    <property type="match status" value="1"/>
</dbReference>
<evidence type="ECO:0000259" key="2">
    <source>
        <dbReference type="PROSITE" id="PS51186"/>
    </source>
</evidence>
<reference evidence="3" key="1">
    <citation type="submission" date="2019-07" db="EMBL/GenBank/DDBJ databases">
        <authorList>
            <consortium name="Wellcome Sanger Institute Data Sharing"/>
        </authorList>
    </citation>
    <scope>NUCLEOTIDE SEQUENCE [LARGE SCALE GENOMIC DNA]</scope>
</reference>
<dbReference type="PANTHER" id="PTHR13538:SF4">
    <property type="entry name" value="N-ALPHA-ACETYLTRANSFERASE 80"/>
    <property type="match status" value="1"/>
</dbReference>
<dbReference type="InterPro" id="IPR016181">
    <property type="entry name" value="Acyl_CoA_acyltransferase"/>
</dbReference>
<feature type="compositionally biased region" description="Pro residues" evidence="1">
    <location>
        <begin position="280"/>
        <end position="292"/>
    </location>
</feature>
<sequence length="367" mass="38962">GVCLVSSRGRGVFIPWPPCLQLLRSDPSETQDPPSLSDKNGTPVLPQTPDDLRHNLSPGPTHDADIGLEAPGEAGPGVHRHGNGQPQEEEDRLRVVPIHQRPDLLPRCADLVNEEWRRSQAARLHSLQKSCPEFPVSLVLLAGPPGAERLLGHARLSRVVGHGASLFLESVVVPAAERGKGRGRALMELTERYCRGRGFGRLCLTTHDKQGFYGRLGYAPSGPVQSAGALASVVPLETLHKLMKPSPSAVSPGTPPAPVAPPADAVPPPPPPRVALLHSLPPPPPPPPPQPPLPCLPPPTCIPPPPPPPLFAPASSPLHSVAPHPPPPPPPPLSSPPSVEQGGHMTTMDTPYRDARGTPIFWMHKDI</sequence>
<dbReference type="GO" id="GO:1905502">
    <property type="term" value="F:acetyl-CoA binding"/>
    <property type="evidence" value="ECO:0007669"/>
    <property type="project" value="TreeGrafter"/>
</dbReference>
<evidence type="ECO:0000256" key="1">
    <source>
        <dbReference type="SAM" id="MobiDB-lite"/>
    </source>
</evidence>